<evidence type="ECO:0000256" key="1">
    <source>
        <dbReference type="ARBA" id="ARBA00004651"/>
    </source>
</evidence>
<comment type="similarity">
    <text evidence="2">Belongs to the AAE transporter (TC 2.A.81) family.</text>
</comment>
<dbReference type="Pfam" id="PF02080">
    <property type="entry name" value="TrkA_C"/>
    <property type="match status" value="2"/>
</dbReference>
<dbReference type="Pfam" id="PF06826">
    <property type="entry name" value="Asp-Al_Ex"/>
    <property type="match status" value="2"/>
</dbReference>
<evidence type="ECO:0000256" key="6">
    <source>
        <dbReference type="ARBA" id="ARBA00022989"/>
    </source>
</evidence>
<dbReference type="Gene3D" id="3.30.70.1450">
    <property type="entry name" value="Regulator of K+ conductance, C-terminal domain"/>
    <property type="match status" value="2"/>
</dbReference>
<dbReference type="NCBIfam" id="TIGR01625">
    <property type="entry name" value="YidE_YbjL_dupl"/>
    <property type="match status" value="1"/>
</dbReference>
<keyword evidence="3" id="KW-0813">Transport</keyword>
<evidence type="ECO:0000259" key="9">
    <source>
        <dbReference type="PROSITE" id="PS51202"/>
    </source>
</evidence>
<keyword evidence="4" id="KW-1003">Cell membrane</keyword>
<feature type="domain" description="RCK C-terminal" evidence="9">
    <location>
        <begin position="261"/>
        <end position="344"/>
    </location>
</feature>
<feature type="transmembrane region" description="Helical" evidence="8">
    <location>
        <begin position="31"/>
        <end position="48"/>
    </location>
</feature>
<dbReference type="InterPro" id="IPR050144">
    <property type="entry name" value="AAE_transporter"/>
</dbReference>
<dbReference type="PANTHER" id="PTHR30445">
    <property type="entry name" value="K(+)_H(+) ANTIPORTER SUBUNIT KHTT"/>
    <property type="match status" value="1"/>
</dbReference>
<dbReference type="GO" id="GO:0005886">
    <property type="term" value="C:plasma membrane"/>
    <property type="evidence" value="ECO:0007669"/>
    <property type="project" value="UniProtKB-SubCell"/>
</dbReference>
<dbReference type="InterPro" id="IPR006037">
    <property type="entry name" value="RCK_C"/>
</dbReference>
<feature type="transmembrane region" description="Helical" evidence="8">
    <location>
        <begin position="380"/>
        <end position="398"/>
    </location>
</feature>
<dbReference type="AlphaFoldDB" id="A0A4R2GK42"/>
<protein>
    <submittedName>
        <fullName evidence="10">Putative transport protein</fullName>
    </submittedName>
</protein>
<feature type="transmembrane region" description="Helical" evidence="8">
    <location>
        <begin position="472"/>
        <end position="494"/>
    </location>
</feature>
<feature type="transmembrane region" description="Helical" evidence="8">
    <location>
        <begin position="354"/>
        <end position="374"/>
    </location>
</feature>
<feature type="domain" description="RCK C-terminal" evidence="9">
    <location>
        <begin position="176"/>
        <end position="260"/>
    </location>
</feature>
<dbReference type="PROSITE" id="PS51202">
    <property type="entry name" value="RCK_C"/>
    <property type="match status" value="2"/>
</dbReference>
<dbReference type="EMBL" id="SLWK01000003">
    <property type="protein sequence ID" value="TCO09193.1"/>
    <property type="molecule type" value="Genomic_DNA"/>
</dbReference>
<dbReference type="GO" id="GO:0008324">
    <property type="term" value="F:monoatomic cation transmembrane transporter activity"/>
    <property type="evidence" value="ECO:0007669"/>
    <property type="project" value="InterPro"/>
</dbReference>
<evidence type="ECO:0000313" key="11">
    <source>
        <dbReference type="Proteomes" id="UP000295221"/>
    </source>
</evidence>
<reference evidence="10 11" key="1">
    <citation type="submission" date="2019-03" db="EMBL/GenBank/DDBJ databases">
        <title>Genomic Encyclopedia of Type Strains, Phase IV (KMG-IV): sequencing the most valuable type-strain genomes for metagenomic binning, comparative biology and taxonomic classification.</title>
        <authorList>
            <person name="Goeker M."/>
        </authorList>
    </citation>
    <scope>NUCLEOTIDE SEQUENCE [LARGE SCALE GENOMIC DNA]</scope>
    <source>
        <strain evidence="10 11">DSM 24179</strain>
    </source>
</reference>
<keyword evidence="5 8" id="KW-0812">Transmembrane</keyword>
<evidence type="ECO:0000256" key="8">
    <source>
        <dbReference type="SAM" id="Phobius"/>
    </source>
</evidence>
<dbReference type="Proteomes" id="UP000295221">
    <property type="component" value="Unassembled WGS sequence"/>
</dbReference>
<dbReference type="SUPFAM" id="SSF116726">
    <property type="entry name" value="TrkA C-terminal domain-like"/>
    <property type="match status" value="2"/>
</dbReference>
<dbReference type="PANTHER" id="PTHR30445:SF3">
    <property type="entry name" value="TRANSPORT PROTEIN YIDE-RELATED"/>
    <property type="match status" value="1"/>
</dbReference>
<keyword evidence="7 8" id="KW-0472">Membrane</keyword>
<proteinExistence type="inferred from homology"/>
<gene>
    <name evidence="10" type="ORF">EV194_103104</name>
</gene>
<feature type="transmembrane region" description="Helical" evidence="8">
    <location>
        <begin position="139"/>
        <end position="159"/>
    </location>
</feature>
<dbReference type="InterPro" id="IPR036721">
    <property type="entry name" value="RCK_C_sf"/>
</dbReference>
<dbReference type="RefSeq" id="WP_165921811.1">
    <property type="nucleotide sequence ID" value="NZ_SLWK01000003.1"/>
</dbReference>
<dbReference type="GO" id="GO:0006813">
    <property type="term" value="P:potassium ion transport"/>
    <property type="evidence" value="ECO:0007669"/>
    <property type="project" value="InterPro"/>
</dbReference>
<keyword evidence="11" id="KW-1185">Reference proteome</keyword>
<keyword evidence="6 8" id="KW-1133">Transmembrane helix</keyword>
<evidence type="ECO:0000256" key="7">
    <source>
        <dbReference type="ARBA" id="ARBA00023136"/>
    </source>
</evidence>
<feature type="transmembrane region" description="Helical" evidence="8">
    <location>
        <begin position="85"/>
        <end position="107"/>
    </location>
</feature>
<evidence type="ECO:0000256" key="5">
    <source>
        <dbReference type="ARBA" id="ARBA00022692"/>
    </source>
</evidence>
<feature type="transmembrane region" description="Helical" evidence="8">
    <location>
        <begin position="54"/>
        <end position="78"/>
    </location>
</feature>
<evidence type="ECO:0000256" key="4">
    <source>
        <dbReference type="ARBA" id="ARBA00022475"/>
    </source>
</evidence>
<dbReference type="InterPro" id="IPR006512">
    <property type="entry name" value="YidE_YbjL"/>
</dbReference>
<feature type="transmembrane region" description="Helical" evidence="8">
    <location>
        <begin position="443"/>
        <end position="465"/>
    </location>
</feature>
<comment type="caution">
    <text evidence="10">The sequence shown here is derived from an EMBL/GenBank/DDBJ whole genome shotgun (WGS) entry which is preliminary data.</text>
</comment>
<sequence>MEIFTTDYVAFFTIIALGIILGSVRIKGLSLDASAIIFVAMAFGHYGVSLPPIFQQVGLIFFMFSVGIQAGPGFFGAFRTTGIKLLKLSGIIIASALITTIAIIYFFDVDSAMATGIFTGAITSASGLAAAAEIGDPHLIAIGFGLAYPFGIISIILFVRLSASFLRIDIQKEELKHREDVLKHHPEPEQRNFSVENPNVIGKTLSELNIRGVTHTNIFKILRENTPITPTGNTTLERNDIIRASGTSKDLNTLSYFIGPVTNIEIPESQKYIVRRFLISNRRNVGKTIADSLFLQKLNATVTAIRRAGIDLIPDAGTYLRLGDKVTISVPVENIPELSRMLGDSRAELDHLDFLPIAVGVLLGVFLGQVRFPIRPDVEFSLGLTGGVLIVALLLSKIGKTGPVVWSISHTTNQFLRKLGLLFFMAYIGTEAGKTLGTTIAEYGISMIWMGALISLVPMISAVFFGRRILKINYLSVLGVLSGSMTSSPALSAVESVSKTSAPQEAYTTVYPISLVLIIILSQILVAL</sequence>
<comment type="subcellular location">
    <subcellularLocation>
        <location evidence="1">Cell membrane</location>
        <topology evidence="1">Multi-pass membrane protein</topology>
    </subcellularLocation>
</comment>
<feature type="transmembrane region" description="Helical" evidence="8">
    <location>
        <begin position="419"/>
        <end position="437"/>
    </location>
</feature>
<feature type="transmembrane region" description="Helical" evidence="8">
    <location>
        <begin position="6"/>
        <end position="24"/>
    </location>
</feature>
<evidence type="ECO:0000256" key="2">
    <source>
        <dbReference type="ARBA" id="ARBA00009854"/>
    </source>
</evidence>
<organism evidence="10 11">
    <name type="scientific">Natronoflexus pectinivorans</name>
    <dbReference type="NCBI Taxonomy" id="682526"/>
    <lineage>
        <taxon>Bacteria</taxon>
        <taxon>Pseudomonadati</taxon>
        <taxon>Bacteroidota</taxon>
        <taxon>Bacteroidia</taxon>
        <taxon>Marinilabiliales</taxon>
        <taxon>Marinilabiliaceae</taxon>
        <taxon>Natronoflexus</taxon>
    </lineage>
</organism>
<accession>A0A4R2GK42</accession>
<evidence type="ECO:0000256" key="3">
    <source>
        <dbReference type="ARBA" id="ARBA00022448"/>
    </source>
</evidence>
<name>A0A4R2GK42_9BACT</name>
<feature type="transmembrane region" description="Helical" evidence="8">
    <location>
        <begin position="506"/>
        <end position="527"/>
    </location>
</feature>
<evidence type="ECO:0000313" key="10">
    <source>
        <dbReference type="EMBL" id="TCO09193.1"/>
    </source>
</evidence>